<dbReference type="PANTHER" id="PTHR42776:SF4">
    <property type="entry name" value="ACYLAMINO-ACID-RELEASING ENZYME"/>
    <property type="match status" value="1"/>
</dbReference>
<keyword evidence="4" id="KW-1185">Reference proteome</keyword>
<dbReference type="SUPFAM" id="SSF53474">
    <property type="entry name" value="alpha/beta-Hydrolases"/>
    <property type="match status" value="1"/>
</dbReference>
<dbReference type="InterPro" id="IPR001375">
    <property type="entry name" value="Peptidase_S9_cat"/>
</dbReference>
<dbReference type="Proteomes" id="UP000607559">
    <property type="component" value="Unassembled WGS sequence"/>
</dbReference>
<dbReference type="Gene3D" id="3.40.50.1820">
    <property type="entry name" value="alpha/beta hydrolase"/>
    <property type="match status" value="1"/>
</dbReference>
<dbReference type="RefSeq" id="WP_188937785.1">
    <property type="nucleotide sequence ID" value="NZ_BMJC01000007.1"/>
</dbReference>
<comment type="caution">
    <text evidence="3">The sequence shown here is derived from an EMBL/GenBank/DDBJ whole genome shotgun (WGS) entry which is preliminary data.</text>
</comment>
<organism evidence="3 4">
    <name type="scientific">Puia dinghuensis</name>
    <dbReference type="NCBI Taxonomy" id="1792502"/>
    <lineage>
        <taxon>Bacteria</taxon>
        <taxon>Pseudomonadati</taxon>
        <taxon>Bacteroidota</taxon>
        <taxon>Chitinophagia</taxon>
        <taxon>Chitinophagales</taxon>
        <taxon>Chitinophagaceae</taxon>
        <taxon>Puia</taxon>
    </lineage>
</organism>
<reference evidence="3" key="2">
    <citation type="submission" date="2020-09" db="EMBL/GenBank/DDBJ databases">
        <authorList>
            <person name="Sun Q."/>
            <person name="Zhou Y."/>
        </authorList>
    </citation>
    <scope>NUCLEOTIDE SEQUENCE</scope>
    <source>
        <strain evidence="3">CGMCC 1.15448</strain>
    </source>
</reference>
<dbReference type="EMBL" id="BMJC01000007">
    <property type="protein sequence ID" value="GGB23772.1"/>
    <property type="molecule type" value="Genomic_DNA"/>
</dbReference>
<dbReference type="Pfam" id="PF00326">
    <property type="entry name" value="Peptidase_S9"/>
    <property type="match status" value="1"/>
</dbReference>
<dbReference type="InterPro" id="IPR029058">
    <property type="entry name" value="AB_hydrolase_fold"/>
</dbReference>
<protein>
    <recommendedName>
        <fullName evidence="2">Peptidase S9 prolyl oligopeptidase catalytic domain-containing protein</fullName>
    </recommendedName>
</protein>
<accession>A0A8J2UIM8</accession>
<evidence type="ECO:0000256" key="1">
    <source>
        <dbReference type="ARBA" id="ARBA00022801"/>
    </source>
</evidence>
<dbReference type="SUPFAM" id="SSF82171">
    <property type="entry name" value="DPP6 N-terminal domain-like"/>
    <property type="match status" value="1"/>
</dbReference>
<proteinExistence type="predicted"/>
<evidence type="ECO:0000259" key="2">
    <source>
        <dbReference type="Pfam" id="PF00326"/>
    </source>
</evidence>
<feature type="domain" description="Peptidase S9 prolyl oligopeptidase catalytic" evidence="2">
    <location>
        <begin position="716"/>
        <end position="899"/>
    </location>
</feature>
<keyword evidence="1" id="KW-0378">Hydrolase</keyword>
<gene>
    <name evidence="3" type="ORF">GCM10011511_54550</name>
</gene>
<dbReference type="AlphaFoldDB" id="A0A8J2UIM8"/>
<evidence type="ECO:0000313" key="4">
    <source>
        <dbReference type="Proteomes" id="UP000607559"/>
    </source>
</evidence>
<evidence type="ECO:0000313" key="3">
    <source>
        <dbReference type="EMBL" id="GGB23772.1"/>
    </source>
</evidence>
<dbReference type="PANTHER" id="PTHR42776">
    <property type="entry name" value="SERINE PEPTIDASE S9 FAMILY MEMBER"/>
    <property type="match status" value="1"/>
</dbReference>
<dbReference type="GO" id="GO:0006508">
    <property type="term" value="P:proteolysis"/>
    <property type="evidence" value="ECO:0007669"/>
    <property type="project" value="InterPro"/>
</dbReference>
<name>A0A8J2UIM8_9BACT</name>
<sequence length="945" mass="106364">MVKLWLPLVDLIMAIKIKHLKAFLIIYCISTSIGAQKPAIDTSVFRVLWDNKWPNLITGSAISPNGKYVFYGVQNLPAPGRFTWLLSATGNQKYVHAFVDCDGGMFTSDGEMLIFKIKDSLFILRLGTAQSQCFTEIDNYKVTNTQDESWLFCHKITSQKELTILNLKNNKKQKCVGVDHYWPAPKQKGILIATSDSEGQHELQWTSLLSGRSLKICKGMEVKDIAMNEKQTKFAFFVQGKSEGDSKILIYKAGDSTSTDLVNDTNFTTQGFHLIESDIRFSGDGNILFFALKKSLAANTIGSSGIKPNVRIWNYKDEELQSIQTSPYYSHEDKKIRADIDILSGKLNILENDKIDLIRQIYPEPNNNYVLAMDRGSPNGYFNKSDRPCLYLIDTKEGKRIRLAGPAFFGQMEQVLSPDEKHAIWFNNDSLSYCSYDIKSGVTHNLSTKIPVSLYDDEAEKLGKAIPWRIAGWSKTEGSLLIYDRYDIWQVDPDGVKSPINLTNGFGRKHHIVFNLVNFQELDDPPIFEIGGNLLLSGFDDVTKENGFWNLDITNHGDPISCNMEPYTYFVPRTGRTGSVAFARGATPIKARNAMTFLVKREDASNTPNLFTTTDFKTFNRLSNISPEKNYNWMTTQLIKWKMTDGRISQGILFKPENFDSTRKYPLIFSVYEKQADALHKFLEPNWSIATINIPYYVSNGYLVFTPDILYTEPGHNGEDLLNSITSAANYLATLPWVDINKMGLQGHSFGGWATNYIVTHSKVFAAACSASGPSDLLSVYDQIAFPWGNSSQAYYEFNGQGGPYGIGVTPWSAPDLYIQNSAVLHVNDVTTPLLIMHGDFDAAVPFAQAIELFLALRRIGKPTWLLEYEMAGHGLDSLDDAKDYTIRMKQFFDHYLKGTPPPRWMTRGVPANMKGVETGYELEPNESCNENCPVCKKGAYANKK</sequence>
<dbReference type="GO" id="GO:0004252">
    <property type="term" value="F:serine-type endopeptidase activity"/>
    <property type="evidence" value="ECO:0007669"/>
    <property type="project" value="TreeGrafter"/>
</dbReference>
<reference evidence="3" key="1">
    <citation type="journal article" date="2014" name="Int. J. Syst. Evol. Microbiol.">
        <title>Complete genome sequence of Corynebacterium casei LMG S-19264T (=DSM 44701T), isolated from a smear-ripened cheese.</title>
        <authorList>
            <consortium name="US DOE Joint Genome Institute (JGI-PGF)"/>
            <person name="Walter F."/>
            <person name="Albersmeier A."/>
            <person name="Kalinowski J."/>
            <person name="Ruckert C."/>
        </authorList>
    </citation>
    <scope>NUCLEOTIDE SEQUENCE</scope>
    <source>
        <strain evidence="3">CGMCC 1.15448</strain>
    </source>
</reference>